<name>A0AAQ4D3X2_AMBAM</name>
<protein>
    <submittedName>
        <fullName evidence="1">Uncharacterized protein</fullName>
    </submittedName>
</protein>
<keyword evidence="2" id="KW-1185">Reference proteome</keyword>
<reference evidence="1 2" key="1">
    <citation type="journal article" date="2023" name="Arcadia Sci">
        <title>De novo assembly of a long-read Amblyomma americanum tick genome.</title>
        <authorList>
            <person name="Chou S."/>
            <person name="Poskanzer K.E."/>
            <person name="Rollins M."/>
            <person name="Thuy-Boun P.S."/>
        </authorList>
    </citation>
    <scope>NUCLEOTIDE SEQUENCE [LARGE SCALE GENOMIC DNA]</scope>
    <source>
        <strain evidence="1">F_SG_1</strain>
        <tissue evidence="1">Salivary glands</tissue>
    </source>
</reference>
<dbReference type="Proteomes" id="UP001321473">
    <property type="component" value="Unassembled WGS sequence"/>
</dbReference>
<gene>
    <name evidence="1" type="ORF">V5799_000133</name>
</gene>
<proteinExistence type="predicted"/>
<evidence type="ECO:0000313" key="2">
    <source>
        <dbReference type="Proteomes" id="UP001321473"/>
    </source>
</evidence>
<evidence type="ECO:0000313" key="1">
    <source>
        <dbReference type="EMBL" id="KAK8757162.1"/>
    </source>
</evidence>
<dbReference type="AlphaFoldDB" id="A0AAQ4D3X2"/>
<sequence length="125" mass="14153">MDILFPGRLVSNDLITSDCFDCHEAFGHGIFQWRLLRLGTLAPFLMNIHAFVVALISTNVEHWCKQPPASDISVDAWKNATFPADSEGRVNRCQLYEHPEDSNNTETIPGHEWVYDDPPARTTIV</sequence>
<organism evidence="1 2">
    <name type="scientific">Amblyomma americanum</name>
    <name type="common">Lone star tick</name>
    <dbReference type="NCBI Taxonomy" id="6943"/>
    <lineage>
        <taxon>Eukaryota</taxon>
        <taxon>Metazoa</taxon>
        <taxon>Ecdysozoa</taxon>
        <taxon>Arthropoda</taxon>
        <taxon>Chelicerata</taxon>
        <taxon>Arachnida</taxon>
        <taxon>Acari</taxon>
        <taxon>Parasitiformes</taxon>
        <taxon>Ixodida</taxon>
        <taxon>Ixodoidea</taxon>
        <taxon>Ixodidae</taxon>
        <taxon>Amblyomminae</taxon>
        <taxon>Amblyomma</taxon>
    </lineage>
</organism>
<accession>A0AAQ4D3X2</accession>
<comment type="caution">
    <text evidence="1">The sequence shown here is derived from an EMBL/GenBank/DDBJ whole genome shotgun (WGS) entry which is preliminary data.</text>
</comment>
<feature type="non-terminal residue" evidence="1">
    <location>
        <position position="125"/>
    </location>
</feature>
<dbReference type="EMBL" id="JARKHS020035511">
    <property type="protein sequence ID" value="KAK8757162.1"/>
    <property type="molecule type" value="Genomic_DNA"/>
</dbReference>